<sequence>MEVPLSEFSSLDLERELYARAQNTDGLKQERFGRLLAARQQDSQSSIRARRSSIAKFGARVQMDDFAEIKMFDPTEFELLSNKVQWRLDRVRRTEDGEGLEYFHPDVLSRIDRSKTYTLNMDEFLVRQEPYIHKIFVIFISRTCGQEHKLCYARSLAKLRSWDEQTEEFEWPLITTENITSLTADNAELQTTLITPENIAKALSYVLETFRDNNLENIVAIACDTNRLGVPAITMLLEASGHVMPATLYDIYDLQSSLQNMFCSACVRILMRVEHEIYTKTTYGDQLCKLCSGNRTKNMNAVLLLMEYVNKLPQILNTMWSFEEHLDKPISLIGLNNRLLKIYGSHIKRELPPITFEDCAAGSGLLQLIIFDALWCISTEAEPEEINMEAIVYAPHSQD</sequence>
<dbReference type="KEGG" id="dnv:108654907"/>
<protein>
    <submittedName>
        <fullName evidence="1">Uncharacterized protein</fullName>
    </submittedName>
</protein>
<reference evidence="1 2" key="1">
    <citation type="journal article" date="2019" name="J. Hered.">
        <title>An Improved Genome Assembly for Drosophila navojoa, the Basal Species in the mojavensis Cluster.</title>
        <authorList>
            <person name="Vanderlinde T."/>
            <person name="Dupim E.G."/>
            <person name="Nazario-Yepiz N.O."/>
            <person name="Carvalho A.B."/>
        </authorList>
    </citation>
    <scope>NUCLEOTIDE SEQUENCE [LARGE SCALE GENOMIC DNA]</scope>
    <source>
        <strain evidence="1">Navoj_Jal97</strain>
        <tissue evidence="1">Whole organism</tissue>
    </source>
</reference>
<dbReference type="OMA" id="MWSFEEH"/>
<dbReference type="EMBL" id="LSRL02000012">
    <property type="protein sequence ID" value="TDG50887.1"/>
    <property type="molecule type" value="Genomic_DNA"/>
</dbReference>
<organism evidence="1 2">
    <name type="scientific">Drosophila navojoa</name>
    <name type="common">Fruit fly</name>
    <dbReference type="NCBI Taxonomy" id="7232"/>
    <lineage>
        <taxon>Eukaryota</taxon>
        <taxon>Metazoa</taxon>
        <taxon>Ecdysozoa</taxon>
        <taxon>Arthropoda</taxon>
        <taxon>Hexapoda</taxon>
        <taxon>Insecta</taxon>
        <taxon>Pterygota</taxon>
        <taxon>Neoptera</taxon>
        <taxon>Endopterygota</taxon>
        <taxon>Diptera</taxon>
        <taxon>Brachycera</taxon>
        <taxon>Muscomorpha</taxon>
        <taxon>Ephydroidea</taxon>
        <taxon>Drosophilidae</taxon>
        <taxon>Drosophila</taxon>
    </lineage>
</organism>
<gene>
    <name evidence="1" type="ORF">AWZ03_002542</name>
</gene>
<dbReference type="AlphaFoldDB" id="A0A484BQ37"/>
<evidence type="ECO:0000313" key="1">
    <source>
        <dbReference type="EMBL" id="TDG50887.1"/>
    </source>
</evidence>
<dbReference type="OrthoDB" id="7836602at2759"/>
<accession>A0A484BQ37</accession>
<keyword evidence="2" id="KW-1185">Reference proteome</keyword>
<evidence type="ECO:0000313" key="2">
    <source>
        <dbReference type="Proteomes" id="UP000295192"/>
    </source>
</evidence>
<name>A0A484BQ37_DRONA</name>
<comment type="caution">
    <text evidence="1">The sequence shown here is derived from an EMBL/GenBank/DDBJ whole genome shotgun (WGS) entry which is preliminary data.</text>
</comment>
<dbReference type="Proteomes" id="UP000295192">
    <property type="component" value="Unassembled WGS sequence"/>
</dbReference>
<proteinExistence type="predicted"/>